<evidence type="ECO:0000256" key="2">
    <source>
        <dbReference type="ARBA" id="ARBA00005582"/>
    </source>
</evidence>
<dbReference type="InterPro" id="IPR000086">
    <property type="entry name" value="NUDIX_hydrolase_dom"/>
</dbReference>
<accession>A0A811R2L4</accession>
<comment type="caution">
    <text evidence="7">The sequence shown here is derived from an EMBL/GenBank/DDBJ whole genome shotgun (WGS) entry which is preliminary data.</text>
</comment>
<keyword evidence="4" id="KW-0378">Hydrolase</keyword>
<dbReference type="Proteomes" id="UP000604825">
    <property type="component" value="Unassembled WGS sequence"/>
</dbReference>
<dbReference type="PROSITE" id="PS00893">
    <property type="entry name" value="NUDIX_BOX"/>
    <property type="match status" value="1"/>
</dbReference>
<sequence>MASPSPSAGEKKKILVARKGRLRQRYDGEYRLVAGCVPYRVGADGQPQLLMVSTPSRDDLVFPKVTIPTSSHTSELHAINISVGKHNVFLLWHLQGGWEDDEDVHEAACREALEEAGVRGAINRSALGMWVFRSKSSPVSSDDSPRGACKGYIFALEVAEELEQWPEQDTHGRQWVSPADAYRLCRYDWMREALSALLDRLAEPKPAAAEGLSDHAGEYIMVKPAAATTDRAVALC</sequence>
<feature type="domain" description="Nudix hydrolase" evidence="6">
    <location>
        <begin position="29"/>
        <end position="198"/>
    </location>
</feature>
<evidence type="ECO:0000256" key="4">
    <source>
        <dbReference type="ARBA" id="ARBA00022801"/>
    </source>
</evidence>
<reference evidence="7" key="1">
    <citation type="submission" date="2020-10" db="EMBL/GenBank/DDBJ databases">
        <authorList>
            <person name="Han B."/>
            <person name="Lu T."/>
            <person name="Zhao Q."/>
            <person name="Huang X."/>
            <person name="Zhao Y."/>
        </authorList>
    </citation>
    <scope>NUCLEOTIDE SEQUENCE</scope>
</reference>
<comment type="cofactor">
    <cofactor evidence="1">
        <name>Mg(2+)</name>
        <dbReference type="ChEBI" id="CHEBI:18420"/>
    </cofactor>
</comment>
<dbReference type="GO" id="GO:0005737">
    <property type="term" value="C:cytoplasm"/>
    <property type="evidence" value="ECO:0007669"/>
    <property type="project" value="TreeGrafter"/>
</dbReference>
<evidence type="ECO:0000256" key="1">
    <source>
        <dbReference type="ARBA" id="ARBA00001946"/>
    </source>
</evidence>
<organism evidence="7 8">
    <name type="scientific">Miscanthus lutarioriparius</name>
    <dbReference type="NCBI Taxonomy" id="422564"/>
    <lineage>
        <taxon>Eukaryota</taxon>
        <taxon>Viridiplantae</taxon>
        <taxon>Streptophyta</taxon>
        <taxon>Embryophyta</taxon>
        <taxon>Tracheophyta</taxon>
        <taxon>Spermatophyta</taxon>
        <taxon>Magnoliopsida</taxon>
        <taxon>Liliopsida</taxon>
        <taxon>Poales</taxon>
        <taxon>Poaceae</taxon>
        <taxon>PACMAD clade</taxon>
        <taxon>Panicoideae</taxon>
        <taxon>Andropogonodae</taxon>
        <taxon>Andropogoneae</taxon>
        <taxon>Saccharinae</taxon>
        <taxon>Miscanthus</taxon>
    </lineage>
</organism>
<dbReference type="Gene3D" id="3.90.79.10">
    <property type="entry name" value="Nucleoside Triphosphate Pyrophosphohydrolase"/>
    <property type="match status" value="1"/>
</dbReference>
<proteinExistence type="inferred from homology"/>
<evidence type="ECO:0000256" key="5">
    <source>
        <dbReference type="ARBA" id="ARBA00022842"/>
    </source>
</evidence>
<evidence type="ECO:0000313" key="7">
    <source>
        <dbReference type="EMBL" id="CAD6263902.1"/>
    </source>
</evidence>
<protein>
    <recommendedName>
        <fullName evidence="6">Nudix hydrolase domain-containing protein</fullName>
    </recommendedName>
</protein>
<dbReference type="SUPFAM" id="SSF55811">
    <property type="entry name" value="Nudix"/>
    <property type="match status" value="1"/>
</dbReference>
<comment type="similarity">
    <text evidence="2">Belongs to the Nudix hydrolase family.</text>
</comment>
<dbReference type="AlphaFoldDB" id="A0A811R2L4"/>
<dbReference type="PANTHER" id="PTHR12629">
    <property type="entry name" value="DIPHOSPHOINOSITOL POLYPHOSPHATE PHOSPHOHYDROLASE"/>
    <property type="match status" value="1"/>
</dbReference>
<keyword evidence="3" id="KW-0479">Metal-binding</keyword>
<keyword evidence="8" id="KW-1185">Reference proteome</keyword>
<dbReference type="InterPro" id="IPR015797">
    <property type="entry name" value="NUDIX_hydrolase-like_dom_sf"/>
</dbReference>
<evidence type="ECO:0000313" key="8">
    <source>
        <dbReference type="Proteomes" id="UP000604825"/>
    </source>
</evidence>
<dbReference type="InterPro" id="IPR047198">
    <property type="entry name" value="DDP-like_NUDIX"/>
</dbReference>
<keyword evidence="5" id="KW-0460">Magnesium</keyword>
<dbReference type="PROSITE" id="PS51462">
    <property type="entry name" value="NUDIX"/>
    <property type="match status" value="1"/>
</dbReference>
<name>A0A811R2L4_9POAL</name>
<dbReference type="Pfam" id="PF00293">
    <property type="entry name" value="NUDIX"/>
    <property type="match status" value="1"/>
</dbReference>
<dbReference type="GO" id="GO:0016462">
    <property type="term" value="F:pyrophosphatase activity"/>
    <property type="evidence" value="ECO:0007669"/>
    <property type="project" value="InterPro"/>
</dbReference>
<dbReference type="GO" id="GO:0005634">
    <property type="term" value="C:nucleus"/>
    <property type="evidence" value="ECO:0007669"/>
    <property type="project" value="TreeGrafter"/>
</dbReference>
<dbReference type="GO" id="GO:0046872">
    <property type="term" value="F:metal ion binding"/>
    <property type="evidence" value="ECO:0007669"/>
    <property type="project" value="UniProtKB-KW"/>
</dbReference>
<evidence type="ECO:0000256" key="3">
    <source>
        <dbReference type="ARBA" id="ARBA00022723"/>
    </source>
</evidence>
<dbReference type="OrthoDB" id="2011998at2759"/>
<dbReference type="CDD" id="cd04666">
    <property type="entry name" value="NUDIX_DIPP2_like_Nudt4"/>
    <property type="match status" value="1"/>
</dbReference>
<dbReference type="InterPro" id="IPR020084">
    <property type="entry name" value="NUDIX_hydrolase_CS"/>
</dbReference>
<dbReference type="PANTHER" id="PTHR12629:SF58">
    <property type="entry name" value="NUDIX HYDROLASE 12, MITOCHONDRIAL"/>
    <property type="match status" value="1"/>
</dbReference>
<dbReference type="EMBL" id="CAJGYO010000012">
    <property type="protein sequence ID" value="CAD6263902.1"/>
    <property type="molecule type" value="Genomic_DNA"/>
</dbReference>
<evidence type="ECO:0000259" key="6">
    <source>
        <dbReference type="PROSITE" id="PS51462"/>
    </source>
</evidence>
<gene>
    <name evidence="7" type="ORF">NCGR_LOCUS47207</name>
</gene>